<keyword evidence="2" id="KW-1133">Transmembrane helix</keyword>
<evidence type="ECO:0000313" key="3">
    <source>
        <dbReference type="EMBL" id="GFY34392.1"/>
    </source>
</evidence>
<organism evidence="3 4">
    <name type="scientific">Trichonephila clavipes</name>
    <name type="common">Golden silk orbweaver</name>
    <name type="synonym">Nephila clavipes</name>
    <dbReference type="NCBI Taxonomy" id="2585209"/>
    <lineage>
        <taxon>Eukaryota</taxon>
        <taxon>Metazoa</taxon>
        <taxon>Ecdysozoa</taxon>
        <taxon>Arthropoda</taxon>
        <taxon>Chelicerata</taxon>
        <taxon>Arachnida</taxon>
        <taxon>Araneae</taxon>
        <taxon>Araneomorphae</taxon>
        <taxon>Entelegynae</taxon>
        <taxon>Araneoidea</taxon>
        <taxon>Nephilidae</taxon>
        <taxon>Trichonephila</taxon>
    </lineage>
</organism>
<feature type="region of interest" description="Disordered" evidence="1">
    <location>
        <begin position="1"/>
        <end position="26"/>
    </location>
</feature>
<reference evidence="3" key="1">
    <citation type="submission" date="2020-08" db="EMBL/GenBank/DDBJ databases">
        <title>Multicomponent nature underlies the extraordinary mechanical properties of spider dragline silk.</title>
        <authorList>
            <person name="Kono N."/>
            <person name="Nakamura H."/>
            <person name="Mori M."/>
            <person name="Yoshida Y."/>
            <person name="Ohtoshi R."/>
            <person name="Malay A.D."/>
            <person name="Moran D.A.P."/>
            <person name="Tomita M."/>
            <person name="Numata K."/>
            <person name="Arakawa K."/>
        </authorList>
    </citation>
    <scope>NUCLEOTIDE SEQUENCE</scope>
</reference>
<sequence>MRKNMDHTKEKKKSRNNENKDFQAERDNRHNKALLTKYACFCSFLSEIGESTKLNRYQKDLPDIWRRHMPVKCCVVRRFMETVERVWFILYGCSSLYQAFAYLRITRKASSDLDQCQLRRLSSTEVNNISKFKVKQID</sequence>
<evidence type="ECO:0000256" key="2">
    <source>
        <dbReference type="SAM" id="Phobius"/>
    </source>
</evidence>
<keyword evidence="4" id="KW-1185">Reference proteome</keyword>
<proteinExistence type="predicted"/>
<dbReference type="EMBL" id="BMAU01021423">
    <property type="protein sequence ID" value="GFY34392.1"/>
    <property type="molecule type" value="Genomic_DNA"/>
</dbReference>
<dbReference type="AlphaFoldDB" id="A0A8X6WH23"/>
<keyword evidence="2" id="KW-0472">Membrane</keyword>
<name>A0A8X6WH23_TRICX</name>
<dbReference type="Proteomes" id="UP000887159">
    <property type="component" value="Unassembled WGS sequence"/>
</dbReference>
<keyword evidence="2" id="KW-0812">Transmembrane</keyword>
<protein>
    <submittedName>
        <fullName evidence="3">Uncharacterized protein</fullName>
    </submittedName>
</protein>
<comment type="caution">
    <text evidence="3">The sequence shown here is derived from an EMBL/GenBank/DDBJ whole genome shotgun (WGS) entry which is preliminary data.</text>
</comment>
<evidence type="ECO:0000313" key="4">
    <source>
        <dbReference type="Proteomes" id="UP000887159"/>
    </source>
</evidence>
<gene>
    <name evidence="3" type="ORF">TNCV_3978521</name>
</gene>
<evidence type="ECO:0000256" key="1">
    <source>
        <dbReference type="SAM" id="MobiDB-lite"/>
    </source>
</evidence>
<feature type="transmembrane region" description="Helical" evidence="2">
    <location>
        <begin position="86"/>
        <end position="105"/>
    </location>
</feature>
<accession>A0A8X6WH23</accession>